<name>A0A2W5U1Z1_9BACT</name>
<sequence>MVGNSNQRSVSLNVVPKVHDETALQRVGGRWVAATPDERLHSFEAGDGAVSEVAERIVELIDGRRSIADIVQVLVSEFDVDDAVAQRDTLDFIGLLADKQVLVL</sequence>
<dbReference type="Proteomes" id="UP000249061">
    <property type="component" value="Unassembled WGS sequence"/>
</dbReference>
<evidence type="ECO:0000313" key="1">
    <source>
        <dbReference type="EMBL" id="PZR18496.1"/>
    </source>
</evidence>
<protein>
    <submittedName>
        <fullName evidence="1">PqqD family protein</fullName>
    </submittedName>
</protein>
<dbReference type="Gene3D" id="1.10.10.1150">
    <property type="entry name" value="Coenzyme PQQ synthesis protein D (PqqD)"/>
    <property type="match status" value="1"/>
</dbReference>
<organism evidence="1 2">
    <name type="scientific">Archangium gephyra</name>
    <dbReference type="NCBI Taxonomy" id="48"/>
    <lineage>
        <taxon>Bacteria</taxon>
        <taxon>Pseudomonadati</taxon>
        <taxon>Myxococcota</taxon>
        <taxon>Myxococcia</taxon>
        <taxon>Myxococcales</taxon>
        <taxon>Cystobacterineae</taxon>
        <taxon>Archangiaceae</taxon>
        <taxon>Archangium</taxon>
    </lineage>
</organism>
<evidence type="ECO:0000313" key="2">
    <source>
        <dbReference type="Proteomes" id="UP000249061"/>
    </source>
</evidence>
<dbReference type="AlphaFoldDB" id="A0A2W5U1Z1"/>
<dbReference type="EMBL" id="QFQP01000001">
    <property type="protein sequence ID" value="PZR18496.1"/>
    <property type="molecule type" value="Genomic_DNA"/>
</dbReference>
<comment type="caution">
    <text evidence="1">The sequence shown here is derived from an EMBL/GenBank/DDBJ whole genome shotgun (WGS) entry which is preliminary data.</text>
</comment>
<dbReference type="InterPro" id="IPR008792">
    <property type="entry name" value="PQQD"/>
</dbReference>
<proteinExistence type="predicted"/>
<dbReference type="Pfam" id="PF05402">
    <property type="entry name" value="PqqD"/>
    <property type="match status" value="1"/>
</dbReference>
<reference evidence="1 2" key="1">
    <citation type="submission" date="2017-08" db="EMBL/GenBank/DDBJ databases">
        <title>Infants hospitalized years apart are colonized by the same room-sourced microbial strains.</title>
        <authorList>
            <person name="Brooks B."/>
            <person name="Olm M.R."/>
            <person name="Firek B.A."/>
            <person name="Baker R."/>
            <person name="Thomas B.C."/>
            <person name="Morowitz M.J."/>
            <person name="Banfield J.F."/>
        </authorList>
    </citation>
    <scope>NUCLEOTIDE SEQUENCE [LARGE SCALE GENOMIC DNA]</scope>
    <source>
        <strain evidence="1">S2_003_000_R2_14</strain>
    </source>
</reference>
<dbReference type="InterPro" id="IPR041881">
    <property type="entry name" value="PqqD_sf"/>
</dbReference>
<gene>
    <name evidence="1" type="ORF">DI536_01040</name>
</gene>
<accession>A0A2W5U1Z1</accession>